<dbReference type="Pfam" id="PF13515">
    <property type="entry name" value="FUSC_2"/>
    <property type="match status" value="1"/>
</dbReference>
<evidence type="ECO:0000313" key="7">
    <source>
        <dbReference type="EMBL" id="MDN4609276.1"/>
    </source>
</evidence>
<gene>
    <name evidence="7" type="ORF">P5G52_00155</name>
</gene>
<dbReference type="Proteomes" id="UP001174209">
    <property type="component" value="Unassembled WGS sequence"/>
</dbReference>
<evidence type="ECO:0000256" key="1">
    <source>
        <dbReference type="ARBA" id="ARBA00004141"/>
    </source>
</evidence>
<evidence type="ECO:0000256" key="3">
    <source>
        <dbReference type="ARBA" id="ARBA00022989"/>
    </source>
</evidence>
<feature type="domain" description="Integral membrane bound transporter" evidence="6">
    <location>
        <begin position="199"/>
        <end position="324"/>
    </location>
</feature>
<evidence type="ECO:0000256" key="4">
    <source>
        <dbReference type="ARBA" id="ARBA00023136"/>
    </source>
</evidence>
<feature type="transmembrane region" description="Helical" evidence="5">
    <location>
        <begin position="239"/>
        <end position="269"/>
    </location>
</feature>
<evidence type="ECO:0000256" key="5">
    <source>
        <dbReference type="SAM" id="Phobius"/>
    </source>
</evidence>
<sequence>MHLLRDLVSITPSANDHHPALRCAIGVGVPLVVVLLIGRLDLAVFATFGAFAGIYGRNEPHRQRLATQIRGGGLMLAVILAAALASRGDVGPWGLVLLTSAVAGLGTFAAGLFRLRPGGSLFHIFAFAAIASVPQQPPLLQGLGTAVATVAFAVLLGQAGALWPRHRTGWHRPAADRPTARHLAGLARESALYVVAALLAGSAATALGIGHTYWAMVAATVPLVGQTARARTNRGLQRILGTVAGLVLTALILLPGLAAWQFVLVIAVAQFAAEMFILRQYALAQAFVTPLALVSTELAHPSDPAVLLADRAVETLIGAVVGIALVLALHLRQRAVQLSARGA</sequence>
<feature type="transmembrane region" description="Helical" evidence="5">
    <location>
        <begin position="67"/>
        <end position="86"/>
    </location>
</feature>
<dbReference type="InterPro" id="IPR049453">
    <property type="entry name" value="Memb_transporter_dom"/>
</dbReference>
<reference evidence="7" key="1">
    <citation type="submission" date="2023-06" db="EMBL/GenBank/DDBJ databases">
        <title>MT1 and MT2 Draft Genomes of Novel Species.</title>
        <authorList>
            <person name="Venkateswaran K."/>
        </authorList>
    </citation>
    <scope>NUCLEOTIDE SEQUENCE</scope>
    <source>
        <strain evidence="7">IIF3SC-B10</strain>
    </source>
</reference>
<feature type="transmembrane region" description="Helical" evidence="5">
    <location>
        <begin position="143"/>
        <end position="163"/>
    </location>
</feature>
<feature type="transmembrane region" description="Helical" evidence="5">
    <location>
        <begin position="191"/>
        <end position="214"/>
    </location>
</feature>
<comment type="subcellular location">
    <subcellularLocation>
        <location evidence="1">Membrane</location>
        <topology evidence="1">Multi-pass membrane protein</topology>
    </subcellularLocation>
</comment>
<keyword evidence="2 5" id="KW-0812">Transmembrane</keyword>
<proteinExistence type="predicted"/>
<keyword evidence="8" id="KW-1185">Reference proteome</keyword>
<feature type="transmembrane region" description="Helical" evidence="5">
    <location>
        <begin position="312"/>
        <end position="331"/>
    </location>
</feature>
<keyword evidence="4 5" id="KW-0472">Membrane</keyword>
<evidence type="ECO:0000313" key="8">
    <source>
        <dbReference type="Proteomes" id="UP001174209"/>
    </source>
</evidence>
<feature type="transmembrane region" description="Helical" evidence="5">
    <location>
        <begin position="281"/>
        <end position="300"/>
    </location>
</feature>
<accession>A0ABT8JVS0</accession>
<evidence type="ECO:0000259" key="6">
    <source>
        <dbReference type="Pfam" id="PF13515"/>
    </source>
</evidence>
<dbReference type="EMBL" id="JAROCG010000001">
    <property type="protein sequence ID" value="MDN4609276.1"/>
    <property type="molecule type" value="Genomic_DNA"/>
</dbReference>
<comment type="caution">
    <text evidence="7">The sequence shown here is derived from an EMBL/GenBank/DDBJ whole genome shotgun (WGS) entry which is preliminary data.</text>
</comment>
<feature type="transmembrane region" description="Helical" evidence="5">
    <location>
        <begin position="120"/>
        <end position="137"/>
    </location>
</feature>
<keyword evidence="3 5" id="KW-1133">Transmembrane helix</keyword>
<feature type="transmembrane region" description="Helical" evidence="5">
    <location>
        <begin position="31"/>
        <end position="55"/>
    </location>
</feature>
<feature type="transmembrane region" description="Helical" evidence="5">
    <location>
        <begin position="92"/>
        <end position="113"/>
    </location>
</feature>
<name>A0ABT8JVS0_9MICC</name>
<evidence type="ECO:0000256" key="2">
    <source>
        <dbReference type="ARBA" id="ARBA00022692"/>
    </source>
</evidence>
<organism evidence="7 8">
    <name type="scientific">Arthrobacter burdickii</name>
    <dbReference type="NCBI Taxonomy" id="3035920"/>
    <lineage>
        <taxon>Bacteria</taxon>
        <taxon>Bacillati</taxon>
        <taxon>Actinomycetota</taxon>
        <taxon>Actinomycetes</taxon>
        <taxon>Micrococcales</taxon>
        <taxon>Micrococcaceae</taxon>
        <taxon>Arthrobacter</taxon>
    </lineage>
</organism>
<protein>
    <submittedName>
        <fullName evidence="7">FUSC family protein</fullName>
    </submittedName>
</protein>